<keyword evidence="11 15" id="KW-0456">Lyase</keyword>
<evidence type="ECO:0000256" key="8">
    <source>
        <dbReference type="ARBA" id="ARBA00022723"/>
    </source>
</evidence>
<dbReference type="RefSeq" id="WP_303734175.1">
    <property type="nucleotide sequence ID" value="NZ_CAKZHK010000007.1"/>
</dbReference>
<dbReference type="SUPFAM" id="SSF63411">
    <property type="entry name" value="LuxS/MPP-like metallohydrolase"/>
    <property type="match status" value="1"/>
</dbReference>
<keyword evidence="9" id="KW-0071">Autoinducer synthesis</keyword>
<evidence type="ECO:0000313" key="16">
    <source>
        <dbReference type="Proteomes" id="UP000249432"/>
    </source>
</evidence>
<dbReference type="InterPro" id="IPR003815">
    <property type="entry name" value="S-ribosylhomocysteinase"/>
</dbReference>
<comment type="function">
    <text evidence="12">Involved in the synthesis of autoinducer 2 (AI-2) which is secreted by bacteria and is used to communicate both the cell density and the metabolic potential of the environment. The regulation of gene expression in response to changes in cell density is called quorum sensing. Catalyzes the transformation of S-ribosylhomocysteine (RHC) to homocysteine (HC) and 4,5-dihydroxy-2,3-pentadione (DPD).</text>
</comment>
<dbReference type="EC" id="4.4.1.21" evidence="5"/>
<protein>
    <recommendedName>
        <fullName evidence="6">S-ribosylhomocysteine lyase</fullName>
        <ecNumber evidence="5">4.4.1.21</ecNumber>
    </recommendedName>
    <alternativeName>
        <fullName evidence="13">AI-2 synthesis protein</fullName>
    </alternativeName>
    <alternativeName>
        <fullName evidence="14">Autoinducer-2 production protein LuxS</fullName>
    </alternativeName>
</protein>
<dbReference type="GO" id="GO:0005506">
    <property type="term" value="F:iron ion binding"/>
    <property type="evidence" value="ECO:0007669"/>
    <property type="project" value="InterPro"/>
</dbReference>
<comment type="similarity">
    <text evidence="3">Belongs to the LuxS family.</text>
</comment>
<keyword evidence="7" id="KW-0673">Quorum sensing</keyword>
<proteinExistence type="inferred from homology"/>
<evidence type="ECO:0000256" key="10">
    <source>
        <dbReference type="ARBA" id="ARBA00023004"/>
    </source>
</evidence>
<dbReference type="GO" id="GO:0009372">
    <property type="term" value="P:quorum sensing"/>
    <property type="evidence" value="ECO:0007669"/>
    <property type="project" value="UniProtKB-KW"/>
</dbReference>
<evidence type="ECO:0000256" key="1">
    <source>
        <dbReference type="ARBA" id="ARBA00000297"/>
    </source>
</evidence>
<evidence type="ECO:0000256" key="12">
    <source>
        <dbReference type="ARBA" id="ARBA00024654"/>
    </source>
</evidence>
<evidence type="ECO:0000256" key="6">
    <source>
        <dbReference type="ARBA" id="ARBA00015130"/>
    </source>
</evidence>
<comment type="subunit">
    <text evidence="4">Homodimer.</text>
</comment>
<evidence type="ECO:0000256" key="11">
    <source>
        <dbReference type="ARBA" id="ARBA00023239"/>
    </source>
</evidence>
<dbReference type="InterPro" id="IPR037005">
    <property type="entry name" value="LuxS_sf"/>
</dbReference>
<keyword evidence="8" id="KW-0479">Metal-binding</keyword>
<gene>
    <name evidence="15" type="ORF">DI525_02235</name>
</gene>
<comment type="catalytic activity">
    <reaction evidence="1">
        <text>S-(5-deoxy-D-ribos-5-yl)-L-homocysteine = (S)-4,5-dihydroxypentane-2,3-dione + L-homocysteine</text>
        <dbReference type="Rhea" id="RHEA:17753"/>
        <dbReference type="ChEBI" id="CHEBI:29484"/>
        <dbReference type="ChEBI" id="CHEBI:58195"/>
        <dbReference type="ChEBI" id="CHEBI:58199"/>
        <dbReference type="EC" id="4.4.1.21"/>
    </reaction>
</comment>
<evidence type="ECO:0000256" key="7">
    <source>
        <dbReference type="ARBA" id="ARBA00022654"/>
    </source>
</evidence>
<comment type="cofactor">
    <cofactor evidence="2">
        <name>Fe cation</name>
        <dbReference type="ChEBI" id="CHEBI:24875"/>
    </cofactor>
</comment>
<evidence type="ECO:0000256" key="13">
    <source>
        <dbReference type="ARBA" id="ARBA00030600"/>
    </source>
</evidence>
<dbReference type="PANTHER" id="PTHR35799">
    <property type="entry name" value="S-RIBOSYLHOMOCYSTEINE LYASE"/>
    <property type="match status" value="1"/>
</dbReference>
<dbReference type="Proteomes" id="UP000249432">
    <property type="component" value="Unassembled WGS sequence"/>
</dbReference>
<dbReference type="Pfam" id="PF02664">
    <property type="entry name" value="LuxS"/>
    <property type="match status" value="1"/>
</dbReference>
<name>A0A2W5STI3_9CORY</name>
<dbReference type="Gene3D" id="3.30.1360.80">
    <property type="entry name" value="S-ribosylhomocysteinase (LuxS)"/>
    <property type="match status" value="1"/>
</dbReference>
<reference evidence="15 16" key="1">
    <citation type="submission" date="2017-08" db="EMBL/GenBank/DDBJ databases">
        <title>Infants hospitalized years apart are colonized by the same room-sourced microbial strains.</title>
        <authorList>
            <person name="Brooks B."/>
            <person name="Olm M.R."/>
            <person name="Firek B.A."/>
            <person name="Baker R."/>
            <person name="Thomas B.C."/>
            <person name="Morowitz M.J."/>
            <person name="Banfield J.F."/>
        </authorList>
    </citation>
    <scope>NUCLEOTIDE SEQUENCE [LARGE SCALE GENOMIC DNA]</scope>
    <source>
        <strain evidence="15">S2_003_000_R1_3</strain>
    </source>
</reference>
<dbReference type="InterPro" id="IPR011249">
    <property type="entry name" value="Metalloenz_LuxS/M16"/>
</dbReference>
<evidence type="ECO:0000256" key="4">
    <source>
        <dbReference type="ARBA" id="ARBA00011738"/>
    </source>
</evidence>
<evidence type="ECO:0000256" key="9">
    <source>
        <dbReference type="ARBA" id="ARBA00022929"/>
    </source>
</evidence>
<dbReference type="PRINTS" id="PR01487">
    <property type="entry name" value="LUXSPROTEIN"/>
</dbReference>
<evidence type="ECO:0000256" key="5">
    <source>
        <dbReference type="ARBA" id="ARBA00012240"/>
    </source>
</evidence>
<evidence type="ECO:0000313" key="15">
    <source>
        <dbReference type="EMBL" id="PZR06140.1"/>
    </source>
</evidence>
<evidence type="ECO:0000256" key="14">
    <source>
        <dbReference type="ARBA" id="ARBA00031777"/>
    </source>
</evidence>
<dbReference type="EMBL" id="QFRA01000003">
    <property type="protein sequence ID" value="PZR06140.1"/>
    <property type="molecule type" value="Genomic_DNA"/>
</dbReference>
<keyword evidence="10" id="KW-0408">Iron</keyword>
<evidence type="ECO:0000256" key="2">
    <source>
        <dbReference type="ARBA" id="ARBA00001962"/>
    </source>
</evidence>
<comment type="caution">
    <text evidence="15">The sequence shown here is derived from an EMBL/GenBank/DDBJ whole genome shotgun (WGS) entry which is preliminary data.</text>
</comment>
<organism evidence="15 16">
    <name type="scientific">Corynebacterium kroppenstedtii</name>
    <dbReference type="NCBI Taxonomy" id="161879"/>
    <lineage>
        <taxon>Bacteria</taxon>
        <taxon>Bacillati</taxon>
        <taxon>Actinomycetota</taxon>
        <taxon>Actinomycetes</taxon>
        <taxon>Mycobacteriales</taxon>
        <taxon>Corynebacteriaceae</taxon>
        <taxon>Corynebacterium</taxon>
    </lineage>
</organism>
<dbReference type="GO" id="GO:0043768">
    <property type="term" value="F:S-ribosylhomocysteine lyase activity"/>
    <property type="evidence" value="ECO:0007669"/>
    <property type="project" value="UniProtKB-EC"/>
</dbReference>
<dbReference type="PANTHER" id="PTHR35799:SF1">
    <property type="entry name" value="S-RIBOSYLHOMOCYSTEINE LYASE"/>
    <property type="match status" value="1"/>
</dbReference>
<sequence>MPKNVESFELDHTKVAAPYIRRASDYEIADGHTIVKYDLRFRQPNKSHVEMSTMHAIEHSMAEALRDHLKGVIDFGPMGCQTGFYLTVDTTADGPTWDEVADAVKKAIADIEKWDSVPGAGIKSCGWAEHHDLDGAKKELADFDARSDEWNQVFA</sequence>
<accession>A0A2W5STI3</accession>
<evidence type="ECO:0000256" key="3">
    <source>
        <dbReference type="ARBA" id="ARBA00007311"/>
    </source>
</evidence>
<dbReference type="AlphaFoldDB" id="A0A2W5STI3"/>